<feature type="compositionally biased region" description="Low complexity" evidence="1">
    <location>
        <begin position="28"/>
        <end position="38"/>
    </location>
</feature>
<feature type="region of interest" description="Disordered" evidence="1">
    <location>
        <begin position="19"/>
        <end position="39"/>
    </location>
</feature>
<comment type="caution">
    <text evidence="2">The sequence shown here is derived from an EMBL/GenBank/DDBJ whole genome shotgun (WGS) entry which is preliminary data.</text>
</comment>
<dbReference type="EMBL" id="JBBXMP010000001">
    <property type="protein sequence ID" value="KAL0072839.1"/>
    <property type="molecule type" value="Genomic_DNA"/>
</dbReference>
<dbReference type="InterPro" id="IPR022155">
    <property type="entry name" value="DUF3684"/>
</dbReference>
<protein>
    <submittedName>
        <fullName evidence="2">Uncharacterized protein</fullName>
    </submittedName>
</protein>
<evidence type="ECO:0000313" key="2">
    <source>
        <dbReference type="EMBL" id="KAL0072839.1"/>
    </source>
</evidence>
<accession>A0ABR3AHD2</accession>
<dbReference type="PANTHER" id="PTHR47839:SF1">
    <property type="entry name" value="DOMAIN PROTEIN, PUTATIVE (AFU_ORTHOLOGUE AFUA_6G04830)-RELATED"/>
    <property type="match status" value="1"/>
</dbReference>
<evidence type="ECO:0000256" key="1">
    <source>
        <dbReference type="SAM" id="MobiDB-lite"/>
    </source>
</evidence>
<gene>
    <name evidence="2" type="ORF">AAF712_000602</name>
</gene>
<name>A0ABR3AHD2_9AGAR</name>
<proteinExistence type="predicted"/>
<evidence type="ECO:0000313" key="3">
    <source>
        <dbReference type="Proteomes" id="UP001437256"/>
    </source>
</evidence>
<reference evidence="2 3" key="1">
    <citation type="submission" date="2024-05" db="EMBL/GenBank/DDBJ databases">
        <title>A draft genome resource for the thread blight pathogen Marasmius tenuissimus strain MS-2.</title>
        <authorList>
            <person name="Yulfo-Soto G.E."/>
            <person name="Baruah I.K."/>
            <person name="Amoako-Attah I."/>
            <person name="Bukari Y."/>
            <person name="Meinhardt L.W."/>
            <person name="Bailey B.A."/>
            <person name="Cohen S.P."/>
        </authorList>
    </citation>
    <scope>NUCLEOTIDE SEQUENCE [LARGE SCALE GENOMIC DNA]</scope>
    <source>
        <strain evidence="2 3">MS-2</strain>
    </source>
</reference>
<sequence>MLYRWMWFYWNKDQLMTRRGPAKENDPQEPQVEQESSEWTSFEMPLREESPIPVAFDFTRFLTSSITFMTHLSQVSVFFDDKCLVKLSKSAKPPKVLELPGHLEAQTKSRTTRIVAFQSTREYTNFSEDLLLTGLQPSTSKLRL</sequence>
<keyword evidence="3" id="KW-1185">Reference proteome</keyword>
<dbReference type="Proteomes" id="UP001437256">
    <property type="component" value="Unassembled WGS sequence"/>
</dbReference>
<organism evidence="2 3">
    <name type="scientific">Marasmius tenuissimus</name>
    <dbReference type="NCBI Taxonomy" id="585030"/>
    <lineage>
        <taxon>Eukaryota</taxon>
        <taxon>Fungi</taxon>
        <taxon>Dikarya</taxon>
        <taxon>Basidiomycota</taxon>
        <taxon>Agaricomycotina</taxon>
        <taxon>Agaricomycetes</taxon>
        <taxon>Agaricomycetidae</taxon>
        <taxon>Agaricales</taxon>
        <taxon>Marasmiineae</taxon>
        <taxon>Marasmiaceae</taxon>
        <taxon>Marasmius</taxon>
    </lineage>
</organism>
<dbReference type="PANTHER" id="PTHR47839">
    <property type="entry name" value="DOMAIN PROTEIN, PUTATIVE (AFU_ORTHOLOGUE AFUA_6G04830)-RELATED"/>
    <property type="match status" value="1"/>
</dbReference>
<dbReference type="Pfam" id="PF12449">
    <property type="entry name" value="DUF3684"/>
    <property type="match status" value="1"/>
</dbReference>